<gene>
    <name evidence="3" type="ORF">C1I98_38880</name>
</gene>
<dbReference type="Pfam" id="PF05089">
    <property type="entry name" value="NAGLU"/>
    <property type="match status" value="1"/>
</dbReference>
<dbReference type="EMBL" id="POUA01000725">
    <property type="protein sequence ID" value="PZG16727.1"/>
    <property type="molecule type" value="Genomic_DNA"/>
</dbReference>
<evidence type="ECO:0000259" key="2">
    <source>
        <dbReference type="Pfam" id="PF05089"/>
    </source>
</evidence>
<keyword evidence="4" id="KW-1185">Reference proteome</keyword>
<sequence>MRPAPAGRRRRTGPGSRRGRSPRRRPRRARRLAVLEWIVPPSHQAWQWLNNIHSFGGGTTRGLAERRAELAVRVLGRMRELGIRPILPGFSGTVPDGFAERNPGARTVPQGKWFMDVAGPQRPDWLDTSMPAYARVAEAFYRHQRERFGHHNAWAVDLLHEGGILRVRAKRGRLRAKRENRRRRASARWRGALVVGAGYGGMALANPCPRGCGLRRVARAWRKRNFLGGSGVPLSGVNGNVQIGHRAGRPIRCGQVPPLGRARS</sequence>
<evidence type="ECO:0000256" key="1">
    <source>
        <dbReference type="SAM" id="MobiDB-lite"/>
    </source>
</evidence>
<dbReference type="PANTHER" id="PTHR12872">
    <property type="entry name" value="ALPHA-N-ACETYLGLUCOSAMINIDASE"/>
    <property type="match status" value="1"/>
</dbReference>
<proteinExistence type="predicted"/>
<dbReference type="AlphaFoldDB" id="A0A2W2F565"/>
<evidence type="ECO:0000313" key="4">
    <source>
        <dbReference type="Proteomes" id="UP000248544"/>
    </source>
</evidence>
<dbReference type="Gene3D" id="3.20.20.80">
    <property type="entry name" value="Glycosidases"/>
    <property type="match status" value="1"/>
</dbReference>
<evidence type="ECO:0000313" key="3">
    <source>
        <dbReference type="EMBL" id="PZG16727.1"/>
    </source>
</evidence>
<feature type="compositionally biased region" description="Basic residues" evidence="1">
    <location>
        <begin position="7"/>
        <end position="27"/>
    </location>
</feature>
<organism evidence="3 4">
    <name type="scientific">Spongiactinospora gelatinilytica</name>
    <dbReference type="NCBI Taxonomy" id="2666298"/>
    <lineage>
        <taxon>Bacteria</taxon>
        <taxon>Bacillati</taxon>
        <taxon>Actinomycetota</taxon>
        <taxon>Actinomycetes</taxon>
        <taxon>Streptosporangiales</taxon>
        <taxon>Streptosporangiaceae</taxon>
        <taxon>Spongiactinospora</taxon>
    </lineage>
</organism>
<name>A0A2W2F565_9ACTN</name>
<feature type="region of interest" description="Disordered" evidence="1">
    <location>
        <begin position="1"/>
        <end position="27"/>
    </location>
</feature>
<dbReference type="PANTHER" id="PTHR12872:SF1">
    <property type="entry name" value="ALPHA-N-ACETYLGLUCOSAMINIDASE"/>
    <property type="match status" value="1"/>
</dbReference>
<dbReference type="InterPro" id="IPR024733">
    <property type="entry name" value="NAGLU_tim-barrel"/>
</dbReference>
<dbReference type="Proteomes" id="UP000248544">
    <property type="component" value="Unassembled WGS sequence"/>
</dbReference>
<feature type="domain" description="Alpha-N-acetylglucosaminidase tim-barrel" evidence="2">
    <location>
        <begin position="34"/>
        <end position="164"/>
    </location>
</feature>
<accession>A0A2W2F565</accession>
<comment type="caution">
    <text evidence="3">The sequence shown here is derived from an EMBL/GenBank/DDBJ whole genome shotgun (WGS) entry which is preliminary data.</text>
</comment>
<dbReference type="InterPro" id="IPR007781">
    <property type="entry name" value="NAGLU"/>
</dbReference>
<protein>
    <recommendedName>
        <fullName evidence="2">Alpha-N-acetylglucosaminidase tim-barrel domain-containing protein</fullName>
    </recommendedName>
</protein>
<reference evidence="3 4" key="1">
    <citation type="submission" date="2018-01" db="EMBL/GenBank/DDBJ databases">
        <title>Draft genome sequence of Sphaerisporangium sp. 7K107.</title>
        <authorList>
            <person name="Sahin N."/>
            <person name="Saygin H."/>
            <person name="Ay H."/>
        </authorList>
    </citation>
    <scope>NUCLEOTIDE SEQUENCE [LARGE SCALE GENOMIC DNA]</scope>
    <source>
        <strain evidence="3 4">7K107</strain>
    </source>
</reference>